<evidence type="ECO:0000259" key="8">
    <source>
        <dbReference type="Pfam" id="PF14322"/>
    </source>
</evidence>
<sequence length="615" mass="68541">MNNKLLIYTLAVFCIATAASSCKKFLDTDSPSNFTQEYIYANPQEAVKGVYASYALFNQDAFTSRLSDSFIPNTDVEVGGVGAAPDNSRRDIWAMETTDANGDLSTVWGNGYNAINKANIAIEGIGQSPMANDPDMKQLLGEAKALRALWYYWLINYWGDIPFRIVPSRGGDDSKIYLPRTGRDSILTYLIKDLIGVEGGMKPAAELPFGVERISREFVQGLIARLALCRGGYWLYPDMVMRRKDDYKEYYQIARDYAYKVVHDWGRTLNPSFAAVFDNESKWVVDSKSDILYEVAFPQGFGDVGWNIGVAVDAGDHVYGSGSTYKPLNPAYAYSFDTLDTRLTKIVSFVKYDKTLTQTPIAVTALGIGNWSRLLIPAPSGPTSAKGTGINWPIMRLSDVMLMLAEAENELNGGPTGEAIEMLKTVRKRAFNSAYWPEKVDAYVAGVSTGKDAFFNALVNERAWELGGECIRHYDLIRWNLFGKKIAETKRQLAQMGENTFNGAGPYDYLPDYLYYRVRADKTIEWYGGIFRKVAAPPPLKDSPAKGDNPNGYTRVTWMRGLYNATTAGPADYILRSWRGYKDDAGNAPVPYILPLHSSTVSDSRGMLKNEGYNF</sequence>
<dbReference type="InterPro" id="IPR011990">
    <property type="entry name" value="TPR-like_helical_dom_sf"/>
</dbReference>
<evidence type="ECO:0000256" key="1">
    <source>
        <dbReference type="ARBA" id="ARBA00004442"/>
    </source>
</evidence>
<gene>
    <name evidence="9" type="ORF">NIASO_18665</name>
</gene>
<dbReference type="eggNOG" id="COG0702">
    <property type="taxonomic scope" value="Bacteria"/>
</dbReference>
<dbReference type="Gene3D" id="1.25.40.390">
    <property type="match status" value="1"/>
</dbReference>
<evidence type="ECO:0000256" key="3">
    <source>
        <dbReference type="ARBA" id="ARBA00022729"/>
    </source>
</evidence>
<accession>W0F4A6</accession>
<evidence type="ECO:0000256" key="2">
    <source>
        <dbReference type="ARBA" id="ARBA00006275"/>
    </source>
</evidence>
<evidence type="ECO:0000313" key="10">
    <source>
        <dbReference type="Proteomes" id="UP000003586"/>
    </source>
</evidence>
<evidence type="ECO:0000313" key="9">
    <source>
        <dbReference type="EMBL" id="AHF16648.1"/>
    </source>
</evidence>
<evidence type="ECO:0000256" key="6">
    <source>
        <dbReference type="SAM" id="SignalP"/>
    </source>
</evidence>
<feature type="signal peptide" evidence="6">
    <location>
        <begin position="1"/>
        <end position="18"/>
    </location>
</feature>
<keyword evidence="4" id="KW-0472">Membrane</keyword>
<reference evidence="9 10" key="1">
    <citation type="submission" date="2013-12" db="EMBL/GenBank/DDBJ databases">
        <authorList>
            <consortium name="DOE Joint Genome Institute"/>
            <person name="Eisen J."/>
            <person name="Huntemann M."/>
            <person name="Han J."/>
            <person name="Chen A."/>
            <person name="Kyrpides N."/>
            <person name="Mavromatis K."/>
            <person name="Markowitz V."/>
            <person name="Palaniappan K."/>
            <person name="Ivanova N."/>
            <person name="Schaumberg A."/>
            <person name="Pati A."/>
            <person name="Liolios K."/>
            <person name="Nordberg H.P."/>
            <person name="Cantor M.N."/>
            <person name="Hua S.X."/>
            <person name="Woyke T."/>
        </authorList>
    </citation>
    <scope>NUCLEOTIDE SEQUENCE [LARGE SCALE GENOMIC DNA]</scope>
    <source>
        <strain evidence="10">DSM 19437</strain>
    </source>
</reference>
<dbReference type="GO" id="GO:0009279">
    <property type="term" value="C:cell outer membrane"/>
    <property type="evidence" value="ECO:0007669"/>
    <property type="project" value="UniProtKB-SubCell"/>
</dbReference>
<evidence type="ECO:0000256" key="5">
    <source>
        <dbReference type="ARBA" id="ARBA00023237"/>
    </source>
</evidence>
<dbReference type="Pfam" id="PF14322">
    <property type="entry name" value="SusD-like_3"/>
    <property type="match status" value="1"/>
</dbReference>
<evidence type="ECO:0000256" key="4">
    <source>
        <dbReference type="ARBA" id="ARBA00023136"/>
    </source>
</evidence>
<keyword evidence="5" id="KW-0998">Cell outer membrane</keyword>
<feature type="chain" id="PRO_5004788326" evidence="6">
    <location>
        <begin position="19"/>
        <end position="615"/>
    </location>
</feature>
<feature type="domain" description="RagB/SusD" evidence="7">
    <location>
        <begin position="380"/>
        <end position="613"/>
    </location>
</feature>
<dbReference type="RefSeq" id="WP_008588079.1">
    <property type="nucleotide sequence ID" value="NZ_CP007035.1"/>
</dbReference>
<keyword evidence="3 6" id="KW-0732">Signal</keyword>
<evidence type="ECO:0000259" key="7">
    <source>
        <dbReference type="Pfam" id="PF07980"/>
    </source>
</evidence>
<dbReference type="PROSITE" id="PS51257">
    <property type="entry name" value="PROKAR_LIPOPROTEIN"/>
    <property type="match status" value="1"/>
</dbReference>
<dbReference type="KEGG" id="nso:NIASO_18665"/>
<dbReference type="Proteomes" id="UP000003586">
    <property type="component" value="Chromosome"/>
</dbReference>
<comment type="subcellular location">
    <subcellularLocation>
        <location evidence="1">Cell outer membrane</location>
    </subcellularLocation>
</comment>
<feature type="domain" description="SusD-like N-terminal" evidence="8">
    <location>
        <begin position="24"/>
        <end position="165"/>
    </location>
</feature>
<proteinExistence type="inferred from homology"/>
<dbReference type="HOGENOM" id="CLU_015553_1_1_10"/>
<dbReference type="InterPro" id="IPR033985">
    <property type="entry name" value="SusD-like_N"/>
</dbReference>
<dbReference type="OrthoDB" id="5694214at2"/>
<organism evidence="9 10">
    <name type="scientific">Niabella soli DSM 19437</name>
    <dbReference type="NCBI Taxonomy" id="929713"/>
    <lineage>
        <taxon>Bacteria</taxon>
        <taxon>Pseudomonadati</taxon>
        <taxon>Bacteroidota</taxon>
        <taxon>Chitinophagia</taxon>
        <taxon>Chitinophagales</taxon>
        <taxon>Chitinophagaceae</taxon>
        <taxon>Niabella</taxon>
    </lineage>
</organism>
<dbReference type="STRING" id="929713.NIASO_18665"/>
<name>W0F4A6_9BACT</name>
<dbReference type="InterPro" id="IPR012944">
    <property type="entry name" value="SusD_RagB_dom"/>
</dbReference>
<dbReference type="EMBL" id="CP007035">
    <property type="protein sequence ID" value="AHF16648.1"/>
    <property type="molecule type" value="Genomic_DNA"/>
</dbReference>
<protein>
    <submittedName>
        <fullName evidence="9">Carbohydrate-binding protein SusD</fullName>
    </submittedName>
</protein>
<dbReference type="SUPFAM" id="SSF48452">
    <property type="entry name" value="TPR-like"/>
    <property type="match status" value="1"/>
</dbReference>
<keyword evidence="10" id="KW-1185">Reference proteome</keyword>
<dbReference type="AlphaFoldDB" id="W0F4A6"/>
<comment type="similarity">
    <text evidence="2">Belongs to the SusD family.</text>
</comment>
<dbReference type="Pfam" id="PF07980">
    <property type="entry name" value="SusD_RagB"/>
    <property type="match status" value="1"/>
</dbReference>